<dbReference type="GO" id="GO:0006146">
    <property type="term" value="P:adenine catabolic process"/>
    <property type="evidence" value="ECO:0007669"/>
    <property type="project" value="InterPro"/>
</dbReference>
<dbReference type="EMBL" id="LNQE01001634">
    <property type="protein sequence ID" value="KUG14647.1"/>
    <property type="molecule type" value="Genomic_DNA"/>
</dbReference>
<dbReference type="AlphaFoldDB" id="A0A0W8F166"/>
<organism evidence="8">
    <name type="scientific">hydrocarbon metagenome</name>
    <dbReference type="NCBI Taxonomy" id="938273"/>
    <lineage>
        <taxon>unclassified sequences</taxon>
        <taxon>metagenomes</taxon>
        <taxon>ecological metagenomes</taxon>
    </lineage>
</organism>
<feature type="domain" description="Adenine deaminase C-terminal" evidence="7">
    <location>
        <begin position="434"/>
        <end position="593"/>
    </location>
</feature>
<dbReference type="InterPro" id="IPR032466">
    <property type="entry name" value="Metal_Hydrolase"/>
</dbReference>
<dbReference type="EC" id="3.5.4.2" evidence="2"/>
<dbReference type="PANTHER" id="PTHR11113">
    <property type="entry name" value="N-ACETYLGLUCOSAMINE-6-PHOSPHATE DEACETYLASE"/>
    <property type="match status" value="1"/>
</dbReference>
<dbReference type="NCBIfam" id="TIGR01178">
    <property type="entry name" value="ade"/>
    <property type="match status" value="1"/>
</dbReference>
<evidence type="ECO:0000259" key="6">
    <source>
        <dbReference type="Pfam" id="PF01979"/>
    </source>
</evidence>
<evidence type="ECO:0000259" key="7">
    <source>
        <dbReference type="Pfam" id="PF13382"/>
    </source>
</evidence>
<keyword evidence="3 8" id="KW-0378">Hydrolase</keyword>
<evidence type="ECO:0000256" key="1">
    <source>
        <dbReference type="ARBA" id="ARBA00006773"/>
    </source>
</evidence>
<reference evidence="8" key="1">
    <citation type="journal article" date="2015" name="Proc. Natl. Acad. Sci. U.S.A.">
        <title>Networks of energetic and metabolic interactions define dynamics in microbial communities.</title>
        <authorList>
            <person name="Embree M."/>
            <person name="Liu J.K."/>
            <person name="Al-Bassam M.M."/>
            <person name="Zengler K."/>
        </authorList>
    </citation>
    <scope>NUCLEOTIDE SEQUENCE</scope>
</reference>
<protein>
    <recommendedName>
        <fullName evidence="2">adenine deaminase</fullName>
        <ecNumber evidence="2">3.5.4.2</ecNumber>
    </recommendedName>
</protein>
<sequence length="606" mass="64248">MPPSPPAAGGGCSRAVPCREPGSGTTLFFPAKAREPAGEVCMKAQGNVRGRERLIPVARGISPADILFEHAELFNPFTLEWSRTDVAVKDGIVVGTGRYRAKTTIDLKGRRVVPALIDAHVHIESSLLSPPEYARLVARHGTTTVIADPHEIANVCGTDGLEFMLGWRGKVPIDLFFMLPSCVPATPLDRGGAVLGAGDLRAFAGRDGVIGLGEVMNVPGVLSCDPEVMEKIALLPVVDGHAPLLSGKDLTAYILAGVQSDHESTGIDEAREKLERGMFLYIREGSTEKNLRAIIPLVTPENASRCSFCTDDRHADLLVSAGHIDDCIRSAVGYGLEEEIAIRMATLSPTERFSLPDRGALSPGRIADFCLLAEGKEFTVEKTFRGGVLPDLETPVPCPPLRGRFACDPPGPADIALPGSGPARVIGLVPHQIITEPLTFPVNDGDIPDTGRDILKAVVCSRYRKGEIGTALVHGFGIESGAIAGSVSHDSHNIVAVGADDRAICRAIGLVIRNEGGLVVVDPGEESVLPLSCAGLMSVLPYGEVNAALGRLNRHVAAIGGRDEAFMYLSFLALTVIPALRVTERGLFDVEAFSDVPVFLAQDGKS</sequence>
<dbReference type="HAMAP" id="MF_01518">
    <property type="entry name" value="Adenine_deamin"/>
    <property type="match status" value="1"/>
</dbReference>
<dbReference type="SUPFAM" id="SSF51338">
    <property type="entry name" value="Composite domain of metallo-dependent hydrolases"/>
    <property type="match status" value="1"/>
</dbReference>
<accession>A0A0W8F166</accession>
<gene>
    <name evidence="8" type="ORF">ASZ90_015704</name>
</gene>
<dbReference type="Gene3D" id="2.30.40.10">
    <property type="entry name" value="Urease, subunit C, domain 1"/>
    <property type="match status" value="1"/>
</dbReference>
<proteinExistence type="inferred from homology"/>
<dbReference type="Pfam" id="PF01979">
    <property type="entry name" value="Amidohydro_1"/>
    <property type="match status" value="1"/>
</dbReference>
<comment type="catalytic activity">
    <reaction evidence="5">
        <text>adenine + H2O + H(+) = hypoxanthine + NH4(+)</text>
        <dbReference type="Rhea" id="RHEA:23688"/>
        <dbReference type="ChEBI" id="CHEBI:15377"/>
        <dbReference type="ChEBI" id="CHEBI:15378"/>
        <dbReference type="ChEBI" id="CHEBI:16708"/>
        <dbReference type="ChEBI" id="CHEBI:17368"/>
        <dbReference type="ChEBI" id="CHEBI:28938"/>
        <dbReference type="EC" id="3.5.4.2"/>
    </reaction>
</comment>
<dbReference type="SUPFAM" id="SSF51556">
    <property type="entry name" value="Metallo-dependent hydrolases"/>
    <property type="match status" value="1"/>
</dbReference>
<evidence type="ECO:0000256" key="4">
    <source>
        <dbReference type="ARBA" id="ARBA00023211"/>
    </source>
</evidence>
<comment type="caution">
    <text evidence="8">The sequence shown here is derived from an EMBL/GenBank/DDBJ whole genome shotgun (WGS) entry which is preliminary data.</text>
</comment>
<evidence type="ECO:0000256" key="5">
    <source>
        <dbReference type="ARBA" id="ARBA00047720"/>
    </source>
</evidence>
<dbReference type="InterPro" id="IPR006679">
    <property type="entry name" value="Adenine_deam"/>
</dbReference>
<dbReference type="Gene3D" id="3.20.20.140">
    <property type="entry name" value="Metal-dependent hydrolases"/>
    <property type="match status" value="1"/>
</dbReference>
<dbReference type="InterPro" id="IPR026912">
    <property type="entry name" value="Adenine_deam_C"/>
</dbReference>
<feature type="domain" description="Amidohydrolase-related" evidence="6">
    <location>
        <begin position="112"/>
        <end position="388"/>
    </location>
</feature>
<dbReference type="InterPro" id="IPR011059">
    <property type="entry name" value="Metal-dep_hydrolase_composite"/>
</dbReference>
<comment type="similarity">
    <text evidence="1">Belongs to the metallo-dependent hydrolases superfamily. Adenine deaminase family.</text>
</comment>
<dbReference type="PANTHER" id="PTHR11113:SF2">
    <property type="entry name" value="ADENINE DEAMINASE"/>
    <property type="match status" value="1"/>
</dbReference>
<dbReference type="InterPro" id="IPR006680">
    <property type="entry name" value="Amidohydro-rel"/>
</dbReference>
<name>A0A0W8F166_9ZZZZ</name>
<evidence type="ECO:0000256" key="3">
    <source>
        <dbReference type="ARBA" id="ARBA00022801"/>
    </source>
</evidence>
<evidence type="ECO:0000256" key="2">
    <source>
        <dbReference type="ARBA" id="ARBA00012782"/>
    </source>
</evidence>
<dbReference type="CDD" id="cd01295">
    <property type="entry name" value="AdeC"/>
    <property type="match status" value="1"/>
</dbReference>
<evidence type="ECO:0000313" key="8">
    <source>
        <dbReference type="EMBL" id="KUG14647.1"/>
    </source>
</evidence>
<dbReference type="Pfam" id="PF13382">
    <property type="entry name" value="Adenine_deam_C"/>
    <property type="match status" value="1"/>
</dbReference>
<dbReference type="GO" id="GO:0000034">
    <property type="term" value="F:adenine deaminase activity"/>
    <property type="evidence" value="ECO:0007669"/>
    <property type="project" value="UniProtKB-EC"/>
</dbReference>
<keyword evidence="4" id="KW-0464">Manganese</keyword>